<keyword evidence="2" id="KW-1185">Reference proteome</keyword>
<name>A0A1S8T9F9_9CLOT</name>
<evidence type="ECO:0000313" key="2">
    <source>
        <dbReference type="Proteomes" id="UP000190890"/>
    </source>
</evidence>
<comment type="caution">
    <text evidence="1">The sequence shown here is derived from an EMBL/GenBank/DDBJ whole genome shotgun (WGS) entry which is preliminary data.</text>
</comment>
<reference evidence="1 2" key="1">
    <citation type="submission" date="2016-05" db="EMBL/GenBank/DDBJ databases">
        <title>Microbial solvent formation.</title>
        <authorList>
            <person name="Poehlein A."/>
            <person name="Montoya Solano J.D."/>
            <person name="Flitsch S."/>
            <person name="Krabben P."/>
            <person name="Duerre P."/>
            <person name="Daniel R."/>
        </authorList>
    </citation>
    <scope>NUCLEOTIDE SEQUENCE [LARGE SCALE GENOMIC DNA]</scope>
    <source>
        <strain evidence="1 2">DSM 2619</strain>
    </source>
</reference>
<evidence type="ECO:0000313" key="1">
    <source>
        <dbReference type="EMBL" id="OOM74312.1"/>
    </source>
</evidence>
<dbReference type="AlphaFoldDB" id="A0A1S8T9F9"/>
<gene>
    <name evidence="1" type="ORF">CLPUN_40170</name>
</gene>
<protein>
    <submittedName>
        <fullName evidence="1">Uncharacterized protein</fullName>
    </submittedName>
</protein>
<proteinExistence type="predicted"/>
<accession>A0A1S8T9F9</accession>
<organism evidence="1 2">
    <name type="scientific">Clostridium puniceum</name>
    <dbReference type="NCBI Taxonomy" id="29367"/>
    <lineage>
        <taxon>Bacteria</taxon>
        <taxon>Bacillati</taxon>
        <taxon>Bacillota</taxon>
        <taxon>Clostridia</taxon>
        <taxon>Eubacteriales</taxon>
        <taxon>Clostridiaceae</taxon>
        <taxon>Clostridium</taxon>
    </lineage>
</organism>
<dbReference type="EMBL" id="LZZM01000201">
    <property type="protein sequence ID" value="OOM74312.1"/>
    <property type="molecule type" value="Genomic_DNA"/>
</dbReference>
<dbReference type="Proteomes" id="UP000190890">
    <property type="component" value="Unassembled WGS sequence"/>
</dbReference>
<sequence>MYGLFYKLNTRKEIIELSSKTKLCTEINTKIIYESDKSDNKQMDIDIAFSDDKISNNIAEYITMFAIKWIIAYEVGHAFNGHTAYYSEVRKKIQNENYVYIK</sequence>